<dbReference type="Proteomes" id="UP000585050">
    <property type="component" value="Unassembled WGS sequence"/>
</dbReference>
<keyword evidence="1" id="KW-0812">Transmembrane</keyword>
<sequence>MIRLLNRLYIIGGILSGILWGITLFSQLEITINWIHILIVIWPLNVIAFCSVKLIWKNPSDTKLRVIPFLGVLVGLIVVEIGDYRFNWKVQHISYEHVNEKYQTIEQQIKMIEGKDSQYRTVKNKKILPFLSLIEPLTLENIDSKEWMELNIDVN</sequence>
<gene>
    <name evidence="2" type="ORF">HGP29_27885</name>
</gene>
<keyword evidence="1" id="KW-1133">Transmembrane helix</keyword>
<reference evidence="2 3" key="1">
    <citation type="submission" date="2020-04" db="EMBL/GenBank/DDBJ databases">
        <title>Flammeovirga sp. SR4, a novel species isolated from seawater.</title>
        <authorList>
            <person name="Wang X."/>
        </authorList>
    </citation>
    <scope>NUCLEOTIDE SEQUENCE [LARGE SCALE GENOMIC DNA]</scope>
    <source>
        <strain evidence="2 3">SR4</strain>
    </source>
</reference>
<proteinExistence type="predicted"/>
<comment type="caution">
    <text evidence="2">The sequence shown here is derived from an EMBL/GenBank/DDBJ whole genome shotgun (WGS) entry which is preliminary data.</text>
</comment>
<evidence type="ECO:0000313" key="3">
    <source>
        <dbReference type="Proteomes" id="UP000585050"/>
    </source>
</evidence>
<evidence type="ECO:0000256" key="1">
    <source>
        <dbReference type="SAM" id="Phobius"/>
    </source>
</evidence>
<evidence type="ECO:0000313" key="2">
    <source>
        <dbReference type="EMBL" id="NLR95052.1"/>
    </source>
</evidence>
<keyword evidence="3" id="KW-1185">Reference proteome</keyword>
<organism evidence="2 3">
    <name type="scientific">Flammeovirga agarivorans</name>
    <dbReference type="NCBI Taxonomy" id="2726742"/>
    <lineage>
        <taxon>Bacteria</taxon>
        <taxon>Pseudomonadati</taxon>
        <taxon>Bacteroidota</taxon>
        <taxon>Cytophagia</taxon>
        <taxon>Cytophagales</taxon>
        <taxon>Flammeovirgaceae</taxon>
        <taxon>Flammeovirga</taxon>
    </lineage>
</organism>
<feature type="transmembrane region" description="Helical" evidence="1">
    <location>
        <begin position="34"/>
        <end position="55"/>
    </location>
</feature>
<accession>A0A7X8SRG4</accession>
<feature type="transmembrane region" description="Helical" evidence="1">
    <location>
        <begin position="7"/>
        <end position="28"/>
    </location>
</feature>
<keyword evidence="1" id="KW-0472">Membrane</keyword>
<name>A0A7X8SRG4_9BACT</name>
<dbReference type="EMBL" id="JABAIL010000027">
    <property type="protein sequence ID" value="NLR95052.1"/>
    <property type="molecule type" value="Genomic_DNA"/>
</dbReference>
<protein>
    <submittedName>
        <fullName evidence="2">Uncharacterized protein</fullName>
    </submittedName>
</protein>
<dbReference type="AlphaFoldDB" id="A0A7X8SRG4"/>
<dbReference type="RefSeq" id="WP_168885757.1">
    <property type="nucleotide sequence ID" value="NZ_JABAIL010000027.1"/>
</dbReference>